<evidence type="ECO:0000256" key="31">
    <source>
        <dbReference type="SAM" id="Phobius"/>
    </source>
</evidence>
<evidence type="ECO:0000256" key="29">
    <source>
        <dbReference type="ARBA" id="ARBA00082793"/>
    </source>
</evidence>
<evidence type="ECO:0000256" key="19">
    <source>
        <dbReference type="ARBA" id="ARBA00023180"/>
    </source>
</evidence>
<keyword evidence="16 31" id="KW-1133">Transmembrane helix</keyword>
<feature type="transmembrane region" description="Helical" evidence="31">
    <location>
        <begin position="1013"/>
        <end position="1037"/>
    </location>
</feature>
<dbReference type="InterPro" id="IPR017871">
    <property type="entry name" value="ABC_transporter-like_CS"/>
</dbReference>
<evidence type="ECO:0000256" key="23">
    <source>
        <dbReference type="ARBA" id="ARBA00050745"/>
    </source>
</evidence>
<organism evidence="34 35">
    <name type="scientific">Balaenoptera physalus</name>
    <name type="common">Fin whale</name>
    <name type="synonym">Balaena physalus</name>
    <dbReference type="NCBI Taxonomy" id="9770"/>
    <lineage>
        <taxon>Eukaryota</taxon>
        <taxon>Metazoa</taxon>
        <taxon>Chordata</taxon>
        <taxon>Craniata</taxon>
        <taxon>Vertebrata</taxon>
        <taxon>Euteleostomi</taxon>
        <taxon>Mammalia</taxon>
        <taxon>Eutheria</taxon>
        <taxon>Laurasiatheria</taxon>
        <taxon>Artiodactyla</taxon>
        <taxon>Whippomorpha</taxon>
        <taxon>Cetacea</taxon>
        <taxon>Mysticeti</taxon>
        <taxon>Balaenopteridae</taxon>
        <taxon>Balaenoptera</taxon>
    </lineage>
</organism>
<keyword evidence="7" id="KW-0813">Transport</keyword>
<feature type="domain" description="ABC transmembrane type-1" evidence="33">
    <location>
        <begin position="960"/>
        <end position="1175"/>
    </location>
</feature>
<evidence type="ECO:0000256" key="25">
    <source>
        <dbReference type="ARBA" id="ARBA00052576"/>
    </source>
</evidence>
<feature type="compositionally biased region" description="Basic residues" evidence="30">
    <location>
        <begin position="589"/>
        <end position="604"/>
    </location>
</feature>
<feature type="transmembrane region" description="Helical" evidence="31">
    <location>
        <begin position="366"/>
        <end position="388"/>
    </location>
</feature>
<keyword evidence="8" id="KW-1003">Cell membrane</keyword>
<keyword evidence="9" id="KW-0597">Phosphoprotein</keyword>
<dbReference type="SMART" id="SM00382">
    <property type="entry name" value="AAA"/>
    <property type="match status" value="1"/>
</dbReference>
<dbReference type="GO" id="GO:0016324">
    <property type="term" value="C:apical plasma membrane"/>
    <property type="evidence" value="ECO:0007669"/>
    <property type="project" value="UniProtKB-SubCell"/>
</dbReference>
<feature type="compositionally biased region" description="Basic and acidic residues" evidence="30">
    <location>
        <begin position="95"/>
        <end position="114"/>
    </location>
</feature>
<evidence type="ECO:0000256" key="6">
    <source>
        <dbReference type="ARBA" id="ARBA00012191"/>
    </source>
</evidence>
<dbReference type="InterPro" id="IPR011527">
    <property type="entry name" value="ABC1_TM_dom"/>
</dbReference>
<feature type="transmembrane region" description="Helical" evidence="31">
    <location>
        <begin position="1117"/>
        <end position="1136"/>
    </location>
</feature>
<dbReference type="Pfam" id="PF00664">
    <property type="entry name" value="ABC_membrane"/>
    <property type="match status" value="2"/>
</dbReference>
<gene>
    <name evidence="34" type="ORF">E2I00_002194</name>
</gene>
<feature type="region of interest" description="Disordered" evidence="30">
    <location>
        <begin position="576"/>
        <end position="644"/>
    </location>
</feature>
<evidence type="ECO:0000256" key="17">
    <source>
        <dbReference type="ARBA" id="ARBA00023034"/>
    </source>
</evidence>
<keyword evidence="35" id="KW-1185">Reference proteome</keyword>
<dbReference type="GO" id="GO:0008559">
    <property type="term" value="F:ABC-type xenobiotic transporter activity"/>
    <property type="evidence" value="ECO:0007669"/>
    <property type="project" value="UniProtKB-EC"/>
</dbReference>
<comment type="caution">
    <text evidence="34">The sequence shown here is derived from an EMBL/GenBank/DDBJ whole genome shotgun (WGS) entry which is preliminary data.</text>
</comment>
<evidence type="ECO:0000256" key="13">
    <source>
        <dbReference type="ARBA" id="ARBA00022753"/>
    </source>
</evidence>
<dbReference type="PROSITE" id="PS50929">
    <property type="entry name" value="ABC_TM1F"/>
    <property type="match status" value="2"/>
</dbReference>
<feature type="transmembrane region" description="Helical" evidence="31">
    <location>
        <begin position="394"/>
        <end position="411"/>
    </location>
</feature>
<dbReference type="CDD" id="cd03250">
    <property type="entry name" value="ABCC_MRP_domain1"/>
    <property type="match status" value="1"/>
</dbReference>
<evidence type="ECO:0000256" key="20">
    <source>
        <dbReference type="ARBA" id="ARBA00023769"/>
    </source>
</evidence>
<dbReference type="FunFam" id="1.20.1560.10:FF:000012">
    <property type="entry name" value="ATP binding cassette subfamily C member 5"/>
    <property type="match status" value="1"/>
</dbReference>
<dbReference type="Gene3D" id="3.40.50.300">
    <property type="entry name" value="P-loop containing nucleotide triphosphate hydrolases"/>
    <property type="match status" value="1"/>
</dbReference>
<dbReference type="GO" id="GO:0005796">
    <property type="term" value="C:Golgi lumen"/>
    <property type="evidence" value="ECO:0007669"/>
    <property type="project" value="UniProtKB-SubCell"/>
</dbReference>
<evidence type="ECO:0000256" key="9">
    <source>
        <dbReference type="ARBA" id="ARBA00022553"/>
    </source>
</evidence>
<keyword evidence="10 31" id="KW-0812">Transmembrane</keyword>
<dbReference type="GO" id="GO:0005524">
    <property type="term" value="F:ATP binding"/>
    <property type="evidence" value="ECO:0007669"/>
    <property type="project" value="UniProtKB-KW"/>
</dbReference>
<dbReference type="GO" id="GO:0010008">
    <property type="term" value="C:endosome membrane"/>
    <property type="evidence" value="ECO:0007669"/>
    <property type="project" value="UniProtKB-SubCell"/>
</dbReference>
<comment type="catalytic activity">
    <reaction evidence="23">
        <text>N-acetyl-L-aspartyl-L-glutamate(in) + ATP + H2O = N-acetyl-L-aspartyl-L-glutamate(out) + ADP + phosphate + H(+)</text>
        <dbReference type="Rhea" id="RHEA:66728"/>
        <dbReference type="ChEBI" id="CHEBI:15377"/>
        <dbReference type="ChEBI" id="CHEBI:15378"/>
        <dbReference type="ChEBI" id="CHEBI:30616"/>
        <dbReference type="ChEBI" id="CHEBI:43474"/>
        <dbReference type="ChEBI" id="CHEBI:76931"/>
        <dbReference type="ChEBI" id="CHEBI:456216"/>
    </reaction>
    <physiologicalReaction direction="left-to-right" evidence="23">
        <dbReference type="Rhea" id="RHEA:66729"/>
    </physiologicalReaction>
</comment>
<keyword evidence="13" id="KW-0967">Endosome</keyword>
<feature type="transmembrane region" description="Helical" evidence="31">
    <location>
        <begin position="957"/>
        <end position="980"/>
    </location>
</feature>
<evidence type="ECO:0000256" key="5">
    <source>
        <dbReference type="ARBA" id="ARBA00009726"/>
    </source>
</evidence>
<comment type="similarity">
    <text evidence="5">Belongs to the ABC transporter superfamily. ABCC family. Conjugate transporter (TC 3.A.1.208) subfamily.</text>
</comment>
<dbReference type="SUPFAM" id="SSF90123">
    <property type="entry name" value="ABC transporter transmembrane region"/>
    <property type="match status" value="2"/>
</dbReference>
<dbReference type="Gene3D" id="1.20.1560.10">
    <property type="entry name" value="ABC transporter type 1, transmembrane domain"/>
    <property type="match status" value="2"/>
</dbReference>
<evidence type="ECO:0000256" key="28">
    <source>
        <dbReference type="ARBA" id="ARBA00069159"/>
    </source>
</evidence>
<feature type="compositionally biased region" description="Polar residues" evidence="30">
    <location>
        <begin position="577"/>
        <end position="586"/>
    </location>
</feature>
<keyword evidence="12" id="KW-0547">Nucleotide-binding</keyword>
<dbReference type="InterPro" id="IPR003439">
    <property type="entry name" value="ABC_transporter-like_ATP-bd"/>
</dbReference>
<evidence type="ECO:0000313" key="34">
    <source>
        <dbReference type="EMBL" id="KAB0391130.1"/>
    </source>
</evidence>
<feature type="region of interest" description="Disordered" evidence="30">
    <location>
        <begin position="93"/>
        <end position="118"/>
    </location>
</feature>
<comment type="catalytic activity">
    <reaction evidence="22">
        <text>(2S)-2-[5-amino-1-(beta-D-ribosyl)imidazole-4-carboxamido]succinate(in) + ATP + H2O = (2S)-2-[5-amino-1-(beta-D-ribosyl)imidazole-4-carboxamido]succinate(out) + ADP + phosphate + H(+)</text>
        <dbReference type="Rhea" id="RHEA:66752"/>
        <dbReference type="ChEBI" id="CHEBI:15377"/>
        <dbReference type="ChEBI" id="CHEBI:15378"/>
        <dbReference type="ChEBI" id="CHEBI:30616"/>
        <dbReference type="ChEBI" id="CHEBI:43474"/>
        <dbReference type="ChEBI" id="CHEBI:167466"/>
        <dbReference type="ChEBI" id="CHEBI:456216"/>
    </reaction>
    <physiologicalReaction direction="left-to-right" evidence="22">
        <dbReference type="Rhea" id="RHEA:66753"/>
    </physiologicalReaction>
</comment>
<keyword evidence="19" id="KW-0325">Glycoprotein</keyword>
<feature type="transmembrane region" description="Helical" evidence="31">
    <location>
        <begin position="470"/>
        <end position="493"/>
    </location>
</feature>
<comment type="catalytic activity">
    <reaction evidence="26">
        <text>N-acetyl-L-aspartate(in) + ATP + H2O = N-acetyl-L-aspartate(out) + ADP + phosphate + H(+)</text>
        <dbReference type="Rhea" id="RHEA:66744"/>
        <dbReference type="ChEBI" id="CHEBI:15377"/>
        <dbReference type="ChEBI" id="CHEBI:15378"/>
        <dbReference type="ChEBI" id="CHEBI:16953"/>
        <dbReference type="ChEBI" id="CHEBI:30616"/>
        <dbReference type="ChEBI" id="CHEBI:43474"/>
        <dbReference type="ChEBI" id="CHEBI:456216"/>
    </reaction>
    <physiologicalReaction direction="left-to-right" evidence="26">
        <dbReference type="Rhea" id="RHEA:66745"/>
    </physiologicalReaction>
</comment>
<dbReference type="AlphaFoldDB" id="A0A643BTQ3"/>
<evidence type="ECO:0000256" key="16">
    <source>
        <dbReference type="ARBA" id="ARBA00022989"/>
    </source>
</evidence>
<comment type="catalytic activity">
    <reaction evidence="24">
        <text>3',5'-cyclic AMP(in) + ATP + H2O = 3',5'-cyclic AMP(out) + ADP + phosphate + H(+)</text>
        <dbReference type="Rhea" id="RHEA:66184"/>
        <dbReference type="ChEBI" id="CHEBI:15377"/>
        <dbReference type="ChEBI" id="CHEBI:15378"/>
        <dbReference type="ChEBI" id="CHEBI:30616"/>
        <dbReference type="ChEBI" id="CHEBI:43474"/>
        <dbReference type="ChEBI" id="CHEBI:58165"/>
        <dbReference type="ChEBI" id="CHEBI:456216"/>
    </reaction>
    <physiologicalReaction direction="left-to-right" evidence="24">
        <dbReference type="Rhea" id="RHEA:66185"/>
    </physiologicalReaction>
</comment>
<dbReference type="FunFam" id="1.20.1560.10:FF:000015">
    <property type="entry name" value="multidrug resistance-associated protein 5 isoform X1"/>
    <property type="match status" value="1"/>
</dbReference>
<evidence type="ECO:0000256" key="30">
    <source>
        <dbReference type="SAM" id="MobiDB-lite"/>
    </source>
</evidence>
<dbReference type="OrthoDB" id="6500128at2759"/>
<evidence type="ECO:0000256" key="10">
    <source>
        <dbReference type="ARBA" id="ARBA00022692"/>
    </source>
</evidence>
<dbReference type="InterPro" id="IPR036640">
    <property type="entry name" value="ABC1_TM_sf"/>
</dbReference>
<keyword evidence="15" id="KW-1278">Translocase</keyword>
<evidence type="ECO:0000256" key="11">
    <source>
        <dbReference type="ARBA" id="ARBA00022737"/>
    </source>
</evidence>
<feature type="domain" description="ABC transmembrane type-1" evidence="33">
    <location>
        <begin position="255"/>
        <end position="534"/>
    </location>
</feature>
<evidence type="ECO:0000256" key="14">
    <source>
        <dbReference type="ARBA" id="ARBA00022840"/>
    </source>
</evidence>
<comment type="catalytic activity">
    <reaction evidence="21">
        <text>ATP + H2O + xenobioticSide 1 = ADP + phosphate + xenobioticSide 2.</text>
        <dbReference type="EC" id="7.6.2.2"/>
    </reaction>
</comment>
<evidence type="ECO:0000256" key="26">
    <source>
        <dbReference type="ARBA" id="ARBA00052708"/>
    </source>
</evidence>
<comment type="catalytic activity">
    <reaction evidence="25">
        <text>N-acetyl-L-aspartyl-L-glutamyl-L-glutamate(in) + ATP + H2O = N-acetyl-L-aspartyl-L-glutamyl-L-glutamate(out) + ADP + phosphate + H(+)</text>
        <dbReference type="Rhea" id="RHEA:66732"/>
        <dbReference type="ChEBI" id="CHEBI:15377"/>
        <dbReference type="ChEBI" id="CHEBI:15378"/>
        <dbReference type="ChEBI" id="CHEBI:30616"/>
        <dbReference type="ChEBI" id="CHEBI:43474"/>
        <dbReference type="ChEBI" id="CHEBI:76935"/>
        <dbReference type="ChEBI" id="CHEBI:456216"/>
    </reaction>
    <physiologicalReaction direction="left-to-right" evidence="25">
        <dbReference type="Rhea" id="RHEA:66733"/>
    </physiologicalReaction>
</comment>
<evidence type="ECO:0000256" key="8">
    <source>
        <dbReference type="ARBA" id="ARBA00022475"/>
    </source>
</evidence>
<keyword evidence="14" id="KW-0067">ATP-binding</keyword>
<feature type="transmembrane region" description="Helical" evidence="31">
    <location>
        <begin position="1093"/>
        <end position="1111"/>
    </location>
</feature>
<evidence type="ECO:0000256" key="27">
    <source>
        <dbReference type="ARBA" id="ARBA00052963"/>
    </source>
</evidence>
<dbReference type="GO" id="GO:0016323">
    <property type="term" value="C:basolateral plasma membrane"/>
    <property type="evidence" value="ECO:0007669"/>
    <property type="project" value="UniProtKB-SubCell"/>
</dbReference>
<evidence type="ECO:0000256" key="24">
    <source>
        <dbReference type="ARBA" id="ARBA00051604"/>
    </source>
</evidence>
<dbReference type="EMBL" id="SGJD01004771">
    <property type="protein sequence ID" value="KAB0391130.1"/>
    <property type="molecule type" value="Genomic_DNA"/>
</dbReference>
<evidence type="ECO:0000256" key="7">
    <source>
        <dbReference type="ARBA" id="ARBA00022448"/>
    </source>
</evidence>
<evidence type="ECO:0000256" key="1">
    <source>
        <dbReference type="ARBA" id="ARBA00004424"/>
    </source>
</evidence>
<evidence type="ECO:0000313" key="35">
    <source>
        <dbReference type="Proteomes" id="UP000437017"/>
    </source>
</evidence>
<evidence type="ECO:0000256" key="12">
    <source>
        <dbReference type="ARBA" id="ARBA00022741"/>
    </source>
</evidence>
<dbReference type="Pfam" id="PF00005">
    <property type="entry name" value="ABC_tran"/>
    <property type="match status" value="1"/>
</dbReference>
<name>A0A643BTQ3_BALPH</name>
<evidence type="ECO:0000256" key="22">
    <source>
        <dbReference type="ARBA" id="ARBA00050661"/>
    </source>
</evidence>
<dbReference type="GO" id="GO:0016887">
    <property type="term" value="F:ATP hydrolysis activity"/>
    <property type="evidence" value="ECO:0007669"/>
    <property type="project" value="InterPro"/>
</dbReference>
<feature type="domain" description="ABC transporter" evidence="32">
    <location>
        <begin position="633"/>
        <end position="872"/>
    </location>
</feature>
<evidence type="ECO:0000259" key="32">
    <source>
        <dbReference type="PROSITE" id="PS50893"/>
    </source>
</evidence>
<reference evidence="34 35" key="1">
    <citation type="journal article" date="2019" name="PLoS ONE">
        <title>Genomic analyses reveal an absence of contemporary introgressive admixture between fin whales and blue whales, despite known hybrids.</title>
        <authorList>
            <person name="Westbury M.V."/>
            <person name="Petersen B."/>
            <person name="Lorenzen E.D."/>
        </authorList>
    </citation>
    <scope>NUCLEOTIDE SEQUENCE [LARGE SCALE GENOMIC DNA]</scope>
    <source>
        <strain evidence="34">FinWhale-01</strain>
    </source>
</reference>
<dbReference type="InterPro" id="IPR027417">
    <property type="entry name" value="P-loop_NTPase"/>
</dbReference>
<dbReference type="PROSITE" id="PS50893">
    <property type="entry name" value="ABC_TRANSPORTER_2"/>
    <property type="match status" value="1"/>
</dbReference>
<dbReference type="InterPro" id="IPR003593">
    <property type="entry name" value="AAA+_ATPase"/>
</dbReference>
<dbReference type="Proteomes" id="UP000437017">
    <property type="component" value="Unassembled WGS sequence"/>
</dbReference>
<feature type="non-terminal residue" evidence="34">
    <location>
        <position position="1175"/>
    </location>
</feature>
<protein>
    <recommendedName>
        <fullName evidence="28">ATP-binding cassette sub-family C member 5</fullName>
        <ecNumber evidence="6">7.6.2.2</ecNumber>
    </recommendedName>
    <alternativeName>
        <fullName evidence="29">Multidrug resistance-associated protein 5</fullName>
    </alternativeName>
</protein>
<sequence>MLGSVVEWPTRSFWSWGTDNQLGWGTFGGEGWTSVIPVRRIILICSCILTLGTLADARNSQVEPRVCEPWHLHSEKMKDIDIRKEYIIPSPGYRNVRERSSNSGQHRDREESKYKTQPLDCQDALEAAARAEGLSLDASMHSQLRILDEEHPKGKYHHSLSALKPIRTTSKHQHPVDNAGLFSCMTFSWLSPLARIAHKKGELSTEDVWSLSKYESSEVNCRRLERLWQEELHEVGPDAASLRRVVWTFCRTRLILSIVCLMITQLAGFSGPAFMVKHLLEYTQDTESDLQYSLLLVLGLLLTEIVRSWSLALTWALNYRTGVRLRGAILTMAFKKILKLKNIKEKSVGELINLCSNDGQRMFEAAAVGSLLAGGPVIAILGMIYNVIILGPTGFLGSAVFILFYPAMMFVSRITAYFRRKCVTITDDRVQKMNEVLTYIKFIKMYAWVKAFSQSVQKIREEERRMLEKAGYFQSITVGVAPIVMVIASVVTFSVHMTLGFDLRAAQAFTVVTVFNSMTFALKVTPFSVKSLSEASVAVDRFKSLFLMEEVHMIKKKPASPHITIEMKNATLAWDPSHSSLQNSPKLTPKTKKDKRAARGKKEKVRQLQRTEHQAVLAEQKGHLLLDSDERPSPEEEEGKHTHLGNLRLQRTLYNIDLEIEEGKLVGICGSVGSGKTSLISSILGQMSLLEGSIAVSGTFAYVAQQAWILNATLRDNILFGKEFDEERQGMFGFCHAFILAVYNSVLNSCCLRPDLAILPNSDLTEIGERGANLSGGQRQRISLARALYSDRDIYILDDPLSALDAHVGNHIFNSAIQKHLKSKTVLFITHQLQYLADCDEVIFMKEGCITERGTHEELMNLNGDYATIFNNLLLGETPPVEVQYNSLFMMCFRPFDITPTLRVSSVTAIETPDPDLDFMISPCDSHGQLVQMEEKGQGSVPWSVYGVYIQAAGGPLAFLVILSLFMLNVGSTAFSNWWLGYWIKQGSGNTTVTEENRTSVSSSMKDNPLMQYYASIYALSMAVMLILKAIRGVVFVKGTLRASSRLHDELFRRILRSPMKFFDTTPTGRILNRFSKDMDEVDVRLPFQAEMFIQNVILVFFCVGMIAGVFPWFLVAVGPLIILFSVLHIVSRVLIRELKRLDNITQSPFLSHITSSIQGLATIHAYNKGQEFLH</sequence>
<accession>A0A643BTQ3</accession>
<feature type="transmembrane region" description="Helical" evidence="31">
    <location>
        <begin position="505"/>
        <end position="522"/>
    </location>
</feature>
<keyword evidence="18 31" id="KW-0472">Membrane</keyword>
<evidence type="ECO:0000256" key="15">
    <source>
        <dbReference type="ARBA" id="ARBA00022967"/>
    </source>
</evidence>
<proteinExistence type="inferred from homology"/>
<dbReference type="CDD" id="cd18592">
    <property type="entry name" value="ABC_6TM_MRP5_8_9_D1"/>
    <property type="match status" value="1"/>
</dbReference>
<dbReference type="EC" id="7.6.2.2" evidence="6"/>
<evidence type="ECO:0000256" key="2">
    <source>
        <dbReference type="ARBA" id="ARBA00004463"/>
    </source>
</evidence>
<feature type="transmembrane region" description="Helical" evidence="31">
    <location>
        <begin position="254"/>
        <end position="274"/>
    </location>
</feature>
<evidence type="ECO:0000256" key="4">
    <source>
        <dbReference type="ARBA" id="ARBA00004608"/>
    </source>
</evidence>
<evidence type="ECO:0000259" key="33">
    <source>
        <dbReference type="PROSITE" id="PS50929"/>
    </source>
</evidence>
<evidence type="ECO:0000256" key="18">
    <source>
        <dbReference type="ARBA" id="ARBA00023136"/>
    </source>
</evidence>
<dbReference type="PROSITE" id="PS00211">
    <property type="entry name" value="ABC_TRANSPORTER_1"/>
    <property type="match status" value="1"/>
</dbReference>
<dbReference type="PANTHER" id="PTHR24223:SF196">
    <property type="entry name" value="ATP-BINDING CASSETTE SUB-FAMILY C MEMBER 5"/>
    <property type="match status" value="1"/>
</dbReference>
<dbReference type="CDD" id="cd18599">
    <property type="entry name" value="ABC_6TM_MRP5_8_9_D2"/>
    <property type="match status" value="1"/>
</dbReference>
<comment type="subcellular location">
    <subcellularLocation>
        <location evidence="1">Apical cell membrane</location>
        <topology evidence="1">Multi-pass membrane protein</topology>
    </subcellularLocation>
    <subcellularLocation>
        <location evidence="3">Basolateral cell membrane</location>
        <topology evidence="3">Multi-pass membrane protein</topology>
    </subcellularLocation>
    <subcellularLocation>
        <location evidence="2">Cytoplasmic granule</location>
    </subcellularLocation>
    <subcellularLocation>
        <location evidence="4">Endosome membrane</location>
    </subcellularLocation>
    <subcellularLocation>
        <location evidence="20">Golgi apparatus lumen</location>
    </subcellularLocation>
</comment>
<feature type="transmembrane region" description="Helical" evidence="31">
    <location>
        <begin position="294"/>
        <end position="317"/>
    </location>
</feature>
<comment type="catalytic activity">
    <reaction evidence="27">
        <text>3',5'-cyclic GMP(in) + ATP + H2O = 3',5'-cyclic GMP(out) + ADP + phosphate + H(+)</text>
        <dbReference type="Rhea" id="RHEA:66188"/>
        <dbReference type="ChEBI" id="CHEBI:15377"/>
        <dbReference type="ChEBI" id="CHEBI:15378"/>
        <dbReference type="ChEBI" id="CHEBI:30616"/>
        <dbReference type="ChEBI" id="CHEBI:43474"/>
        <dbReference type="ChEBI" id="CHEBI:57746"/>
        <dbReference type="ChEBI" id="CHEBI:456216"/>
    </reaction>
    <physiologicalReaction direction="left-to-right" evidence="27">
        <dbReference type="Rhea" id="RHEA:66189"/>
    </physiologicalReaction>
</comment>
<evidence type="ECO:0000256" key="21">
    <source>
        <dbReference type="ARBA" id="ARBA00034018"/>
    </source>
</evidence>
<dbReference type="InterPro" id="IPR050173">
    <property type="entry name" value="ABC_transporter_C-like"/>
</dbReference>
<dbReference type="FunFam" id="3.40.50.300:FF:000605">
    <property type="entry name" value="multidrug resistance-associated protein 5 isoform X1"/>
    <property type="match status" value="1"/>
</dbReference>
<keyword evidence="17" id="KW-0333">Golgi apparatus</keyword>
<feature type="compositionally biased region" description="Basic and acidic residues" evidence="30">
    <location>
        <begin position="620"/>
        <end position="641"/>
    </location>
</feature>
<dbReference type="PANTHER" id="PTHR24223">
    <property type="entry name" value="ATP-BINDING CASSETTE SUB-FAMILY C"/>
    <property type="match status" value="1"/>
</dbReference>
<evidence type="ECO:0000256" key="3">
    <source>
        <dbReference type="ARBA" id="ARBA00004554"/>
    </source>
</evidence>
<dbReference type="SUPFAM" id="SSF52540">
    <property type="entry name" value="P-loop containing nucleoside triphosphate hydrolases"/>
    <property type="match status" value="1"/>
</dbReference>
<keyword evidence="11" id="KW-0677">Repeat</keyword>